<dbReference type="RefSeq" id="WP_079545618.1">
    <property type="nucleotide sequence ID" value="NZ_CP117826.1"/>
</dbReference>
<evidence type="ECO:0000313" key="1">
    <source>
        <dbReference type="EMBL" id="XCC62145.1"/>
    </source>
</evidence>
<reference evidence="1" key="1">
    <citation type="submission" date="2023-02" db="EMBL/GenBank/DDBJ databases">
        <title>Gut commensal Christensenella minuta modulates host metabolism via a new class of secondary bile acids.</title>
        <authorList>
            <person name="Liu C."/>
        </authorList>
    </citation>
    <scope>NUCLEOTIDE SEQUENCE</scope>
    <source>
        <strain evidence="1">CA70</strain>
    </source>
</reference>
<name>A0AAU8A986_9FIRM</name>
<proteinExistence type="predicted"/>
<protein>
    <recommendedName>
        <fullName evidence="2">ABM domain-containing protein</fullName>
    </recommendedName>
</protein>
<dbReference type="AlphaFoldDB" id="A0AAU8A986"/>
<dbReference type="EMBL" id="CP117826">
    <property type="protein sequence ID" value="XCC62145.1"/>
    <property type="molecule type" value="Genomic_DNA"/>
</dbReference>
<evidence type="ECO:0008006" key="2">
    <source>
        <dbReference type="Google" id="ProtNLM"/>
    </source>
</evidence>
<gene>
    <name evidence="1" type="ORF">PUP29_11520</name>
</gene>
<sequence>MIYVICFYHVRPRRKEEFELLIREIKEYCRIGREAKTVFCIRRLETEQNNADYILSFACREKTSGIACVEAIHQKYKRRFDRCITDEVDSIVGKAVW</sequence>
<accession>A0AAU8A986</accession>
<organism evidence="1">
    <name type="scientific">Christensenella massiliensis</name>
    <dbReference type="NCBI Taxonomy" id="1805714"/>
    <lineage>
        <taxon>Bacteria</taxon>
        <taxon>Bacillati</taxon>
        <taxon>Bacillota</taxon>
        <taxon>Clostridia</taxon>
        <taxon>Christensenellales</taxon>
        <taxon>Christensenellaceae</taxon>
        <taxon>Christensenella</taxon>
    </lineage>
</organism>